<protein>
    <recommendedName>
        <fullName evidence="5">Phosphatidylinositol 4-kinase</fullName>
        <ecNumber evidence="5">2.7.1.67</ecNumber>
    </recommendedName>
</protein>
<feature type="compositionally biased region" description="Polar residues" evidence="6">
    <location>
        <begin position="121"/>
        <end position="131"/>
    </location>
</feature>
<evidence type="ECO:0000313" key="8">
    <source>
        <dbReference type="Proteomes" id="UP000836404"/>
    </source>
</evidence>
<dbReference type="PANTHER" id="PTHR12865">
    <property type="entry name" value="PHOSPHATIDYLINOSITOL 4-KINASE TYPE-II"/>
    <property type="match status" value="1"/>
</dbReference>
<comment type="similarity">
    <text evidence="5">Belongs to the PI3/PI4-kinase family.</text>
</comment>
<evidence type="ECO:0000256" key="4">
    <source>
        <dbReference type="ARBA" id="ARBA00022840"/>
    </source>
</evidence>
<dbReference type="GO" id="GO:0046854">
    <property type="term" value="P:phosphatidylinositol phosphate biosynthetic process"/>
    <property type="evidence" value="ECO:0007669"/>
    <property type="project" value="UniProtKB-UniRule"/>
</dbReference>
<dbReference type="EC" id="2.7.1.67" evidence="5"/>
<name>A0A9N8LYS0_9BASI</name>
<dbReference type="GO" id="GO:0007032">
    <property type="term" value="P:endosome organization"/>
    <property type="evidence" value="ECO:0007669"/>
    <property type="project" value="TreeGrafter"/>
</dbReference>
<dbReference type="GO" id="GO:0004430">
    <property type="term" value="F:1-phosphatidylinositol 4-kinase activity"/>
    <property type="evidence" value="ECO:0007669"/>
    <property type="project" value="UniProtKB-UniRule"/>
</dbReference>
<dbReference type="GO" id="GO:0007030">
    <property type="term" value="P:Golgi organization"/>
    <property type="evidence" value="ECO:0007669"/>
    <property type="project" value="TreeGrafter"/>
</dbReference>
<reference evidence="7 8" key="1">
    <citation type="submission" date="2020-10" db="EMBL/GenBank/DDBJ databases">
        <authorList>
            <person name="Sedaghatjoo S."/>
        </authorList>
    </citation>
    <scope>NUCLEOTIDE SEQUENCE [LARGE SCALE GENOMIC DNA]</scope>
    <source>
        <strain evidence="7 8">LLFL</strain>
    </source>
</reference>
<dbReference type="InterPro" id="IPR039756">
    <property type="entry name" value="Lsb6/PI4K2"/>
</dbReference>
<dbReference type="GO" id="GO:0005802">
    <property type="term" value="C:trans-Golgi network"/>
    <property type="evidence" value="ECO:0007669"/>
    <property type="project" value="TreeGrafter"/>
</dbReference>
<dbReference type="GO" id="GO:0005886">
    <property type="term" value="C:plasma membrane"/>
    <property type="evidence" value="ECO:0007669"/>
    <property type="project" value="UniProtKB-SubCell"/>
</dbReference>
<comment type="cofactor">
    <cofactor evidence="5">
        <name>Mg(2+)</name>
        <dbReference type="ChEBI" id="CHEBI:18420"/>
    </cofactor>
    <cofactor evidence="5">
        <name>Mn(2+)</name>
        <dbReference type="ChEBI" id="CHEBI:29035"/>
    </cofactor>
</comment>
<keyword evidence="4 5" id="KW-0067">ATP-binding</keyword>
<dbReference type="GO" id="GO:0005768">
    <property type="term" value="C:endosome"/>
    <property type="evidence" value="ECO:0007669"/>
    <property type="project" value="UniProtKB-UniRule"/>
</dbReference>
<accession>A0A9N8LYS0</accession>
<keyword evidence="8" id="KW-1185">Reference proteome</keyword>
<evidence type="ECO:0000256" key="1">
    <source>
        <dbReference type="ARBA" id="ARBA00022679"/>
    </source>
</evidence>
<comment type="catalytic activity">
    <reaction evidence="5">
        <text>a 1,2-diacyl-sn-glycero-3-phospho-(1D-myo-inositol) + ATP = a 1,2-diacyl-sn-glycero-3-phospho-(1D-myo-inositol 4-phosphate) + ADP + H(+)</text>
        <dbReference type="Rhea" id="RHEA:19877"/>
        <dbReference type="ChEBI" id="CHEBI:15378"/>
        <dbReference type="ChEBI" id="CHEBI:30616"/>
        <dbReference type="ChEBI" id="CHEBI:57880"/>
        <dbReference type="ChEBI" id="CHEBI:58178"/>
        <dbReference type="ChEBI" id="CHEBI:456216"/>
        <dbReference type="EC" id="2.7.1.67"/>
    </reaction>
</comment>
<organism evidence="7 8">
    <name type="scientific">Tilletia laevis</name>
    <dbReference type="NCBI Taxonomy" id="157183"/>
    <lineage>
        <taxon>Eukaryota</taxon>
        <taxon>Fungi</taxon>
        <taxon>Dikarya</taxon>
        <taxon>Basidiomycota</taxon>
        <taxon>Ustilaginomycotina</taxon>
        <taxon>Exobasidiomycetes</taxon>
        <taxon>Tilletiales</taxon>
        <taxon>Tilletiaceae</taxon>
        <taxon>Tilletia</taxon>
    </lineage>
</organism>
<keyword evidence="3 5" id="KW-0418">Kinase</keyword>
<proteinExistence type="inferred from homology"/>
<keyword evidence="5" id="KW-0472">Membrane</keyword>
<dbReference type="GO" id="GO:0000329">
    <property type="term" value="C:fungal-type vacuole membrane"/>
    <property type="evidence" value="ECO:0007669"/>
    <property type="project" value="TreeGrafter"/>
</dbReference>
<feature type="compositionally biased region" description="Gly residues" evidence="6">
    <location>
        <begin position="184"/>
        <end position="194"/>
    </location>
</feature>
<dbReference type="Proteomes" id="UP000836404">
    <property type="component" value="Unassembled WGS sequence"/>
</dbReference>
<keyword evidence="2 5" id="KW-0547">Nucleotide-binding</keyword>
<gene>
    <name evidence="7" type="ORF">JKILLFL_G194</name>
</gene>
<evidence type="ECO:0000256" key="6">
    <source>
        <dbReference type="SAM" id="MobiDB-lite"/>
    </source>
</evidence>
<comment type="subcellular location">
    <subcellularLocation>
        <location evidence="5">Cell membrane</location>
        <topology evidence="5">Peripheral membrane protein</topology>
    </subcellularLocation>
    <subcellularLocation>
        <location evidence="5">Vacuole membrane</location>
        <topology evidence="5">Peripheral membrane protein</topology>
    </subcellularLocation>
</comment>
<dbReference type="PANTHER" id="PTHR12865:SF1">
    <property type="entry name" value="PHOSPHATIDYLINOSITOL 4-KINASE TYPE 2"/>
    <property type="match status" value="1"/>
</dbReference>
<evidence type="ECO:0000256" key="3">
    <source>
        <dbReference type="ARBA" id="ARBA00022777"/>
    </source>
</evidence>
<keyword evidence="5" id="KW-1003">Cell membrane</keyword>
<evidence type="ECO:0000256" key="2">
    <source>
        <dbReference type="ARBA" id="ARBA00022741"/>
    </source>
</evidence>
<dbReference type="AlphaFoldDB" id="A0A9N8LYS0"/>
<evidence type="ECO:0000256" key="5">
    <source>
        <dbReference type="RuleBase" id="RU367084"/>
    </source>
</evidence>
<evidence type="ECO:0000313" key="7">
    <source>
        <dbReference type="EMBL" id="CAD6947657.1"/>
    </source>
</evidence>
<sequence length="269" mass="28415">MIDNHIQRLKEGEVDLGVSTAHSLSLSAPRIDLHHGCCTGSSGSYFARTVDADGKQETVAVFKPRDEEPYGDLNPKRVFLRKYFWWMMGVRGRGEGVAGGTAAPVEGDEDTEVLASVDDQVPSTRTRSRTLTAGGFSRQSIMRGRHSHQQQQQEGSSYKSPRNGPRLSRSNSEHIGGLDVSAGSHGGGDAGSPGGAWRQDGSAFAGAAGAGGSRGLDLRPSLSKRMGSVGGWSITSLGSASGGVETSEGQETRQVKVIIQRAVHDPSRA</sequence>
<keyword evidence="1 5" id="KW-0808">Transferase</keyword>
<comment type="caution">
    <text evidence="7">The sequence shown here is derived from an EMBL/GenBank/DDBJ whole genome shotgun (WGS) entry which is preliminary data.</text>
</comment>
<feature type="region of interest" description="Disordered" evidence="6">
    <location>
        <begin position="96"/>
        <end position="252"/>
    </location>
</feature>
<dbReference type="GO" id="GO:0005524">
    <property type="term" value="F:ATP binding"/>
    <property type="evidence" value="ECO:0007669"/>
    <property type="project" value="UniProtKB-UniRule"/>
</dbReference>
<dbReference type="EMBL" id="CAJHJF010005066">
    <property type="protein sequence ID" value="CAD6947657.1"/>
    <property type="molecule type" value="Genomic_DNA"/>
</dbReference>